<feature type="compositionally biased region" description="Basic and acidic residues" evidence="1">
    <location>
        <begin position="320"/>
        <end position="332"/>
    </location>
</feature>
<gene>
    <name evidence="3" type="ORF">LJ757_05660</name>
</gene>
<evidence type="ECO:0000256" key="1">
    <source>
        <dbReference type="SAM" id="MobiDB-lite"/>
    </source>
</evidence>
<dbReference type="Gene3D" id="3.90.550.10">
    <property type="entry name" value="Spore Coat Polysaccharide Biosynthesis Protein SpsA, Chain A"/>
    <property type="match status" value="1"/>
</dbReference>
<feature type="transmembrane region" description="Helical" evidence="2">
    <location>
        <begin position="366"/>
        <end position="387"/>
    </location>
</feature>
<dbReference type="Pfam" id="PF13641">
    <property type="entry name" value="Glyco_tranf_2_3"/>
    <property type="match status" value="1"/>
</dbReference>
<keyword evidence="2" id="KW-0472">Membrane</keyword>
<dbReference type="EMBL" id="JAJFZV010000004">
    <property type="protein sequence ID" value="MCC3297290.1"/>
    <property type="molecule type" value="Genomic_DNA"/>
</dbReference>
<feature type="transmembrane region" description="Helical" evidence="2">
    <location>
        <begin position="549"/>
        <end position="579"/>
    </location>
</feature>
<evidence type="ECO:0000256" key="2">
    <source>
        <dbReference type="SAM" id="Phobius"/>
    </source>
</evidence>
<keyword evidence="4" id="KW-1185">Reference proteome</keyword>
<feature type="transmembrane region" description="Helical" evidence="2">
    <location>
        <begin position="759"/>
        <end position="783"/>
    </location>
</feature>
<feature type="transmembrane region" description="Helical" evidence="2">
    <location>
        <begin position="659"/>
        <end position="680"/>
    </location>
</feature>
<organism evidence="3 4">
    <name type="scientific">Arthrobacter caoxuetaonis</name>
    <dbReference type="NCBI Taxonomy" id="2886935"/>
    <lineage>
        <taxon>Bacteria</taxon>
        <taxon>Bacillati</taxon>
        <taxon>Actinomycetota</taxon>
        <taxon>Actinomycetes</taxon>
        <taxon>Micrococcales</taxon>
        <taxon>Micrococcaceae</taxon>
        <taxon>Arthrobacter</taxon>
    </lineage>
</organism>
<feature type="region of interest" description="Disordered" evidence="1">
    <location>
        <begin position="320"/>
        <end position="352"/>
    </location>
</feature>
<dbReference type="Proteomes" id="UP001139158">
    <property type="component" value="Unassembled WGS sequence"/>
</dbReference>
<dbReference type="SUPFAM" id="SSF53448">
    <property type="entry name" value="Nucleotide-diphospho-sugar transferases"/>
    <property type="match status" value="1"/>
</dbReference>
<feature type="transmembrane region" description="Helical" evidence="2">
    <location>
        <begin position="687"/>
        <end position="709"/>
    </location>
</feature>
<protein>
    <submittedName>
        <fullName evidence="3">Glycosyltransferase family 2 protein</fullName>
    </submittedName>
</protein>
<dbReference type="PANTHER" id="PTHR43685:SF3">
    <property type="entry name" value="SLR2126 PROTEIN"/>
    <property type="match status" value="1"/>
</dbReference>
<evidence type="ECO:0000313" key="3">
    <source>
        <dbReference type="EMBL" id="MCC3297290.1"/>
    </source>
</evidence>
<keyword evidence="2" id="KW-0812">Transmembrane</keyword>
<feature type="region of interest" description="Disordered" evidence="1">
    <location>
        <begin position="1073"/>
        <end position="1171"/>
    </location>
</feature>
<feature type="region of interest" description="Disordered" evidence="1">
    <location>
        <begin position="789"/>
        <end position="837"/>
    </location>
</feature>
<feature type="compositionally biased region" description="Basic residues" evidence="1">
    <location>
        <begin position="1121"/>
        <end position="1136"/>
    </location>
</feature>
<feature type="transmembrane region" description="Helical" evidence="2">
    <location>
        <begin position="721"/>
        <end position="747"/>
    </location>
</feature>
<feature type="transmembrane region" description="Helical" evidence="2">
    <location>
        <begin position="248"/>
        <end position="269"/>
    </location>
</feature>
<dbReference type="RefSeq" id="WP_227895129.1">
    <property type="nucleotide sequence ID" value="NZ_CP099466.1"/>
</dbReference>
<dbReference type="InterPro" id="IPR029044">
    <property type="entry name" value="Nucleotide-diphossugar_trans"/>
</dbReference>
<feature type="compositionally biased region" description="Polar residues" evidence="1">
    <location>
        <begin position="1160"/>
        <end position="1171"/>
    </location>
</feature>
<feature type="transmembrane region" description="Helical" evidence="2">
    <location>
        <begin position="434"/>
        <end position="467"/>
    </location>
</feature>
<evidence type="ECO:0000313" key="4">
    <source>
        <dbReference type="Proteomes" id="UP001139158"/>
    </source>
</evidence>
<name>A0A9X1MDG8_9MICC</name>
<proteinExistence type="predicted"/>
<dbReference type="InterPro" id="IPR050834">
    <property type="entry name" value="Glycosyltransf_2"/>
</dbReference>
<feature type="transmembrane region" description="Helical" evidence="2">
    <location>
        <begin position="591"/>
        <end position="610"/>
    </location>
</feature>
<keyword evidence="2" id="KW-1133">Transmembrane helix</keyword>
<reference evidence="3" key="1">
    <citation type="submission" date="2021-10" db="EMBL/GenBank/DDBJ databases">
        <title>Novel species in genus Arthrobacter.</title>
        <authorList>
            <person name="Liu Y."/>
        </authorList>
    </citation>
    <scope>NUCLEOTIDE SEQUENCE</scope>
    <source>
        <strain evidence="3">Zg-Y453</strain>
    </source>
</reference>
<sequence>MVAHNGAEYLPETLSALKAQTRPADACIGVDVGSTDASASLLQLGLPVGSPVTGAPARAGFGAAVKTGLAQLPARSGPADDSVEWLWLLHDDSAPDPTALAELLRAVELAPSVTIAGTKQVDWENPRKLIDVGVSVSRWAERVTMVDVDELDQGQYDSRSDIFAVNSAGMLIRRDVWDALGGFDPGLPGTGDDIDLCWRNRLAGNRVVVVPSARVRHAGNRPNTAATARAARKAEIYLRLKHAPGWQIPFLAVGAVLGGFGRFFLGMLAKDPGYAANSLLSSIAGVLRPVDLYRGRRKAAATRKRPRSAVRALVTGPREVREHRRSVHEADAAAKANSLHRTPTETYEPSGDAHDDFTSLAAGRSWVGAGALAAVVLLGALSMAGLYRFLGAPALTGGALLPLSGTLGGIWANASGWWAEVGAGYPGHGDPFDYVLWLLGAAGLGNPNAAVVVLVFLAMPLAGLSAWFASGVLTRRSGLRFWAALFWGTVPALQAALGEGRLGSVIAHIVLPVTVLAMARAVGAGTSEPNMAHEGVSPRKPGVHGTPSWTAAAAAGLLLAVLTASAPLLLVLGALTVLILSVRLRSRARTLWWSLLPPAALLLPVVLSAAGNLRAAAADPGVPLAFTPAALWQQVLGYPAAFDAADPVPALDFLPPGPWALVLALIIGAPVIIVAAAGLFTRHRTGVVRLAWVLSLAALALAGASAYLATGSSATALVTPYPAPLISAALFAQLCAALVAMDALLAARTSPSGSVSRPVTALAVAAGVLLAAGPAASLAAWVIPQTTGTAADAGTGGAQPGTRPAIRATEPRTLPATAADRGNSPDQTRSLVLRTGEGGDVTATLMRSGGSTLDGLNAAYAARGVQGEPGRESLAADDEATSELRRAVAVITAGTGVDPRPELARLGVGFIVLQTSDTAAQLLADRMDAVPGLTAVGETDSGWLWRVTGALDAEGTEAAAGQTARARILDASGRTVALVPSGPAAVSTDIPAGDEGRMLVLAERADPGWHANLDGRNLTASTNSWAQAFMLPADGGRLSVDYRSAWEPWTEILQIAVFGLTLLLAVPTPARSGVVRLPGKQGPVRVPSSHNNAEAEDTGASADEPGTAGEPVPPGQPGRRSVAKPRPEKKRSRVRRLRPEKPKQPAAQSRTDSPDKASESAPSKSSTEGVR</sequence>
<dbReference type="AlphaFoldDB" id="A0A9X1MDG8"/>
<accession>A0A9X1MDG8</accession>
<dbReference type="PANTHER" id="PTHR43685">
    <property type="entry name" value="GLYCOSYLTRANSFERASE"/>
    <property type="match status" value="1"/>
</dbReference>
<comment type="caution">
    <text evidence="3">The sequence shown here is derived from an EMBL/GenBank/DDBJ whole genome shotgun (WGS) entry which is preliminary data.</text>
</comment>